<evidence type="ECO:0000256" key="1">
    <source>
        <dbReference type="ARBA" id="ARBA00004651"/>
    </source>
</evidence>
<evidence type="ECO:0000256" key="4">
    <source>
        <dbReference type="ARBA" id="ARBA00022989"/>
    </source>
</evidence>
<evidence type="ECO:0000256" key="2">
    <source>
        <dbReference type="ARBA" id="ARBA00022475"/>
    </source>
</evidence>
<keyword evidence="2" id="KW-1003">Cell membrane</keyword>
<dbReference type="InterPro" id="IPR017039">
    <property type="entry name" value="Virul_fac_BrkB"/>
</dbReference>
<dbReference type="STRING" id="48467.SAMN02745166_02778"/>
<feature type="transmembrane region" description="Helical" evidence="6">
    <location>
        <begin position="215"/>
        <end position="236"/>
    </location>
</feature>
<dbReference type="GO" id="GO:0005886">
    <property type="term" value="C:plasma membrane"/>
    <property type="evidence" value="ECO:0007669"/>
    <property type="project" value="UniProtKB-SubCell"/>
</dbReference>
<dbReference type="Proteomes" id="UP000190774">
    <property type="component" value="Unassembled WGS sequence"/>
</dbReference>
<evidence type="ECO:0000256" key="5">
    <source>
        <dbReference type="ARBA" id="ARBA00023136"/>
    </source>
</evidence>
<feature type="transmembrane region" description="Helical" evidence="6">
    <location>
        <begin position="66"/>
        <end position="89"/>
    </location>
</feature>
<feature type="transmembrane region" description="Helical" evidence="6">
    <location>
        <begin position="127"/>
        <end position="146"/>
    </location>
</feature>
<dbReference type="RefSeq" id="WP_217698978.1">
    <property type="nucleotide sequence ID" value="NZ_FUYE01000008.1"/>
</dbReference>
<keyword evidence="5 6" id="KW-0472">Membrane</keyword>
<feature type="transmembrane region" description="Helical" evidence="6">
    <location>
        <begin position="248"/>
        <end position="271"/>
    </location>
</feature>
<dbReference type="Pfam" id="PF03631">
    <property type="entry name" value="Virul_fac_BrkB"/>
    <property type="match status" value="1"/>
</dbReference>
<comment type="subcellular location">
    <subcellularLocation>
        <location evidence="1">Cell membrane</location>
        <topology evidence="1">Multi-pass membrane protein</topology>
    </subcellularLocation>
</comment>
<dbReference type="PIRSF" id="PIRSF035875">
    <property type="entry name" value="RNase_BN"/>
    <property type="match status" value="1"/>
</dbReference>
<sequence>MIKWTWLIGAGHRYPPPSQLDNRKQGWKRSPGMNLQAIRENRIVFLIRETVQSFIEDKALRLAAALAYYSVFSIAPLLVIAISLAGLVFGVDAVKGQLEDQMRSYIGKEAASAVQALVQSAAKPKEGWIGTVTGFAVLLLGASGVFGQLKDALNTIWEVKPRPGSSVWLYIQERLLSFGMVLVIGFLLLTSLLLTTALSAVSDQLGRVLGLPEQVWVSLAFAMSMGMVTGLFAIIFKVLPDAQVRWRHVWLGAFVTAVLFEIGKFALGFYLGRESTVSSYGASASVVLLLLWIYYAACILLLGAEFTQAYSRLTDRKVKPAPNAVPITRQEREQEGMEP</sequence>
<evidence type="ECO:0000256" key="3">
    <source>
        <dbReference type="ARBA" id="ARBA00022692"/>
    </source>
</evidence>
<dbReference type="NCBIfam" id="TIGR00765">
    <property type="entry name" value="yihY_not_rbn"/>
    <property type="match status" value="1"/>
</dbReference>
<proteinExistence type="predicted"/>
<keyword evidence="4 6" id="KW-1133">Transmembrane helix</keyword>
<protein>
    <submittedName>
        <fullName evidence="7">Membrane protein</fullName>
    </submittedName>
</protein>
<dbReference type="EMBL" id="FUYE01000008">
    <property type="protein sequence ID" value="SKA98516.1"/>
    <property type="molecule type" value="Genomic_DNA"/>
</dbReference>
<evidence type="ECO:0000256" key="6">
    <source>
        <dbReference type="SAM" id="Phobius"/>
    </source>
</evidence>
<accession>A0A1T4Y9T3</accession>
<keyword evidence="8" id="KW-1185">Reference proteome</keyword>
<keyword evidence="3 6" id="KW-0812">Transmembrane</keyword>
<organism evidence="7 8">
    <name type="scientific">Prosthecobacter debontii</name>
    <dbReference type="NCBI Taxonomy" id="48467"/>
    <lineage>
        <taxon>Bacteria</taxon>
        <taxon>Pseudomonadati</taxon>
        <taxon>Verrucomicrobiota</taxon>
        <taxon>Verrucomicrobiia</taxon>
        <taxon>Verrucomicrobiales</taxon>
        <taxon>Verrucomicrobiaceae</taxon>
        <taxon>Prosthecobacter</taxon>
    </lineage>
</organism>
<evidence type="ECO:0000313" key="7">
    <source>
        <dbReference type="EMBL" id="SKA98516.1"/>
    </source>
</evidence>
<gene>
    <name evidence="7" type="ORF">SAMN02745166_02778</name>
</gene>
<dbReference type="PANTHER" id="PTHR30213">
    <property type="entry name" value="INNER MEMBRANE PROTEIN YHJD"/>
    <property type="match status" value="1"/>
</dbReference>
<dbReference type="AlphaFoldDB" id="A0A1T4Y9T3"/>
<feature type="transmembrane region" description="Helical" evidence="6">
    <location>
        <begin position="277"/>
        <end position="302"/>
    </location>
</feature>
<reference evidence="8" key="1">
    <citation type="submission" date="2017-02" db="EMBL/GenBank/DDBJ databases">
        <authorList>
            <person name="Varghese N."/>
            <person name="Submissions S."/>
        </authorList>
    </citation>
    <scope>NUCLEOTIDE SEQUENCE [LARGE SCALE GENOMIC DNA]</scope>
    <source>
        <strain evidence="8">ATCC 700200</strain>
    </source>
</reference>
<feature type="transmembrane region" description="Helical" evidence="6">
    <location>
        <begin position="175"/>
        <end position="195"/>
    </location>
</feature>
<evidence type="ECO:0000313" key="8">
    <source>
        <dbReference type="Proteomes" id="UP000190774"/>
    </source>
</evidence>
<name>A0A1T4Y9T3_9BACT</name>
<dbReference type="PANTHER" id="PTHR30213:SF1">
    <property type="entry name" value="INNER MEMBRANE PROTEIN YHJD"/>
    <property type="match status" value="1"/>
</dbReference>